<feature type="compositionally biased region" description="Polar residues" evidence="1">
    <location>
        <begin position="34"/>
        <end position="45"/>
    </location>
</feature>
<feature type="compositionally biased region" description="Polar residues" evidence="1">
    <location>
        <begin position="575"/>
        <end position="589"/>
    </location>
</feature>
<dbReference type="VEuPathDB" id="FungiDB:CC1G_11273"/>
<dbReference type="RefSeq" id="XP_001840625.1">
    <property type="nucleotide sequence ID" value="XM_001840573.1"/>
</dbReference>
<feature type="compositionally biased region" description="Basic residues" evidence="1">
    <location>
        <begin position="539"/>
        <end position="557"/>
    </location>
</feature>
<keyword evidence="3" id="KW-1185">Reference proteome</keyword>
<organism evidence="2 3">
    <name type="scientific">Coprinopsis cinerea (strain Okayama-7 / 130 / ATCC MYA-4618 / FGSC 9003)</name>
    <name type="common">Inky cap fungus</name>
    <name type="synonym">Hormographiella aspergillata</name>
    <dbReference type="NCBI Taxonomy" id="240176"/>
    <lineage>
        <taxon>Eukaryota</taxon>
        <taxon>Fungi</taxon>
        <taxon>Dikarya</taxon>
        <taxon>Basidiomycota</taxon>
        <taxon>Agaricomycotina</taxon>
        <taxon>Agaricomycetes</taxon>
        <taxon>Agaricomycetidae</taxon>
        <taxon>Agaricales</taxon>
        <taxon>Agaricineae</taxon>
        <taxon>Psathyrellaceae</taxon>
        <taxon>Coprinopsis</taxon>
    </lineage>
</organism>
<evidence type="ECO:0000313" key="2">
    <source>
        <dbReference type="EMBL" id="EAU81191.1"/>
    </source>
</evidence>
<dbReference type="Proteomes" id="UP000001861">
    <property type="component" value="Unassembled WGS sequence"/>
</dbReference>
<feature type="compositionally biased region" description="Low complexity" evidence="1">
    <location>
        <begin position="563"/>
        <end position="574"/>
    </location>
</feature>
<dbReference type="OrthoDB" id="2593747at2759"/>
<name>A8PDM1_COPC7</name>
<comment type="caution">
    <text evidence="2">The sequence shown here is derived from an EMBL/GenBank/DDBJ whole genome shotgun (WGS) entry which is preliminary data.</text>
</comment>
<accession>A8PDM1</accession>
<feature type="compositionally biased region" description="Basic and acidic residues" evidence="1">
    <location>
        <begin position="496"/>
        <end position="532"/>
    </location>
</feature>
<feature type="compositionally biased region" description="Basic and acidic residues" evidence="1">
    <location>
        <begin position="437"/>
        <end position="469"/>
    </location>
</feature>
<feature type="compositionally biased region" description="Low complexity" evidence="1">
    <location>
        <begin position="615"/>
        <end position="625"/>
    </location>
</feature>
<dbReference type="KEGG" id="cci:CC1G_11273"/>
<dbReference type="AlphaFoldDB" id="A8PDM1"/>
<gene>
    <name evidence="2" type="ORF">CC1G_11273</name>
</gene>
<feature type="region of interest" description="Disordered" evidence="1">
    <location>
        <begin position="318"/>
        <end position="469"/>
    </location>
</feature>
<sequence>MIQLNPASQDTQEGFASSTIGIQADSENNDYVGASTTRTTSSSQHIDPYEMMEGVPPSPASSAFSTPLPELLEPPQSPTLQIEPEFFWQCVQFEVQGHLVKLPLNLFIEHSEKFAGEYGMLLPKEVALGGWEEPKLNDHLDLPTIKLEGIQWEEFKSFLKALVPRSPFIDTKPTLTESEWISVLKLSTRWYFNDLRKVAIAELSKNKVEMDPIQRVCLAKAYHVYDWLLEGYEALVEREEPITEEEGEQIGMGVALKLCGIALRRARGRICCGGGCRKSARPRLPPPPGGHHNQDITDAFSDEIERVRNSQEEYLTRKERVEKEEKEREGREAEEKAQLEREANERVRRAKEEAEEEEAKRAMALKEETERVAREAEEEARRKAREEEEIERLKREAEEEAKRKEREEEEKAERMKQEAEEEAKRKAREEEEGMEQLAREAEEAAKRKAREEEEEMERLARELEAEKVEEGPLKVLEDLIEMVQLAQELGEGAKRLVAREADETTESEGREEIEEIKRTRKEEEGEEQKEVEITPGTKKLSRKEKRKIRRQNQKRRHLEQEASEAAQPEPTSSPGSQTGASAAGCSSNPRPHAHAGPKPQAGATITPESSSVLVEGGSPEGGSISRPPPGRPGRLSLSERLAISLARFQQLPSDSDNSV</sequence>
<feature type="compositionally biased region" description="Basic and acidic residues" evidence="1">
    <location>
        <begin position="318"/>
        <end position="429"/>
    </location>
</feature>
<reference evidence="2 3" key="1">
    <citation type="journal article" date="2010" name="Proc. Natl. Acad. Sci. U.S.A.">
        <title>Insights into evolution of multicellular fungi from the assembled chromosomes of the mushroom Coprinopsis cinerea (Coprinus cinereus).</title>
        <authorList>
            <person name="Stajich J.E."/>
            <person name="Wilke S.K."/>
            <person name="Ahren D."/>
            <person name="Au C.H."/>
            <person name="Birren B.W."/>
            <person name="Borodovsky M."/>
            <person name="Burns C."/>
            <person name="Canback B."/>
            <person name="Casselton L.A."/>
            <person name="Cheng C.K."/>
            <person name="Deng J."/>
            <person name="Dietrich F.S."/>
            <person name="Fargo D.C."/>
            <person name="Farman M.L."/>
            <person name="Gathman A.C."/>
            <person name="Goldberg J."/>
            <person name="Guigo R."/>
            <person name="Hoegger P.J."/>
            <person name="Hooker J.B."/>
            <person name="Huggins A."/>
            <person name="James T.Y."/>
            <person name="Kamada T."/>
            <person name="Kilaru S."/>
            <person name="Kodira C."/>
            <person name="Kues U."/>
            <person name="Kupfer D."/>
            <person name="Kwan H.S."/>
            <person name="Lomsadze A."/>
            <person name="Li W."/>
            <person name="Lilly W.W."/>
            <person name="Ma L.J."/>
            <person name="Mackey A.J."/>
            <person name="Manning G."/>
            <person name="Martin F."/>
            <person name="Muraguchi H."/>
            <person name="Natvig D.O."/>
            <person name="Palmerini H."/>
            <person name="Ramesh M.A."/>
            <person name="Rehmeyer C.J."/>
            <person name="Roe B.A."/>
            <person name="Shenoy N."/>
            <person name="Stanke M."/>
            <person name="Ter-Hovhannisyan V."/>
            <person name="Tunlid A."/>
            <person name="Velagapudi R."/>
            <person name="Vision T.J."/>
            <person name="Zeng Q."/>
            <person name="Zolan M.E."/>
            <person name="Pukkila P.J."/>
        </authorList>
    </citation>
    <scope>NUCLEOTIDE SEQUENCE [LARGE SCALE GENOMIC DNA]</scope>
    <source>
        <strain evidence="3">Okayama-7 / 130 / ATCC MYA-4618 / FGSC 9003</strain>
    </source>
</reference>
<dbReference type="GeneID" id="6017275"/>
<feature type="region of interest" description="Disordered" evidence="1">
    <location>
        <begin position="26"/>
        <end position="65"/>
    </location>
</feature>
<dbReference type="InParanoid" id="A8PDM1"/>
<dbReference type="OMA" id="QSGHEEQ"/>
<protein>
    <recommendedName>
        <fullName evidence="4">BTB domain-containing protein</fullName>
    </recommendedName>
</protein>
<proteinExistence type="predicted"/>
<dbReference type="EMBL" id="AACS02000006">
    <property type="protein sequence ID" value="EAU81191.1"/>
    <property type="molecule type" value="Genomic_DNA"/>
</dbReference>
<evidence type="ECO:0000313" key="3">
    <source>
        <dbReference type="Proteomes" id="UP000001861"/>
    </source>
</evidence>
<feature type="region of interest" description="Disordered" evidence="1">
    <location>
        <begin position="496"/>
        <end position="638"/>
    </location>
</feature>
<evidence type="ECO:0008006" key="4">
    <source>
        <dbReference type="Google" id="ProtNLM"/>
    </source>
</evidence>
<evidence type="ECO:0000256" key="1">
    <source>
        <dbReference type="SAM" id="MobiDB-lite"/>
    </source>
</evidence>
<dbReference type="eggNOG" id="ENOG502TDQR">
    <property type="taxonomic scope" value="Eukaryota"/>
</dbReference>